<accession>A0A017S333</accession>
<keyword evidence="1" id="KW-0812">Transmembrane</keyword>
<dbReference type="AlphaFoldDB" id="A0A017S333"/>
<keyword evidence="3" id="KW-1185">Reference proteome</keyword>
<keyword evidence="1" id="KW-1133">Transmembrane helix</keyword>
<dbReference type="RefSeq" id="XP_040635133.1">
    <property type="nucleotide sequence ID" value="XM_040778082.1"/>
</dbReference>
<name>A0A017S333_ASPRC</name>
<proteinExistence type="predicted"/>
<dbReference type="EMBL" id="KK088445">
    <property type="protein sequence ID" value="EYE91443.1"/>
    <property type="molecule type" value="Genomic_DNA"/>
</dbReference>
<evidence type="ECO:0000256" key="1">
    <source>
        <dbReference type="SAM" id="Phobius"/>
    </source>
</evidence>
<reference evidence="3" key="1">
    <citation type="journal article" date="2014" name="Nat. Commun.">
        <title>Genomic adaptations of the halophilic Dead Sea filamentous fungus Eurotium rubrum.</title>
        <authorList>
            <person name="Kis-Papo T."/>
            <person name="Weig A.R."/>
            <person name="Riley R."/>
            <person name="Persoh D."/>
            <person name="Salamov A."/>
            <person name="Sun H."/>
            <person name="Lipzen A."/>
            <person name="Wasser S.P."/>
            <person name="Rambold G."/>
            <person name="Grigoriev I.V."/>
            <person name="Nevo E."/>
        </authorList>
    </citation>
    <scope>NUCLEOTIDE SEQUENCE [LARGE SCALE GENOMIC DNA]</scope>
    <source>
        <strain evidence="3">CBS 135680</strain>
    </source>
</reference>
<feature type="transmembrane region" description="Helical" evidence="1">
    <location>
        <begin position="28"/>
        <end position="48"/>
    </location>
</feature>
<dbReference type="HOGENOM" id="CLU_2557899_0_0_1"/>
<evidence type="ECO:0000313" key="3">
    <source>
        <dbReference type="Proteomes" id="UP000019804"/>
    </source>
</evidence>
<protein>
    <submittedName>
        <fullName evidence="2">Uncharacterized protein</fullName>
    </submittedName>
</protein>
<organism evidence="2 3">
    <name type="scientific">Aspergillus ruber (strain CBS 135680)</name>
    <dbReference type="NCBI Taxonomy" id="1388766"/>
    <lineage>
        <taxon>Eukaryota</taxon>
        <taxon>Fungi</taxon>
        <taxon>Dikarya</taxon>
        <taxon>Ascomycota</taxon>
        <taxon>Pezizomycotina</taxon>
        <taxon>Eurotiomycetes</taxon>
        <taxon>Eurotiomycetidae</taxon>
        <taxon>Eurotiales</taxon>
        <taxon>Aspergillaceae</taxon>
        <taxon>Aspergillus</taxon>
        <taxon>Aspergillus subgen. Aspergillus</taxon>
    </lineage>
</organism>
<dbReference type="Proteomes" id="UP000019804">
    <property type="component" value="Unassembled WGS sequence"/>
</dbReference>
<gene>
    <name evidence="2" type="ORF">EURHEDRAFT_244745</name>
</gene>
<evidence type="ECO:0000313" key="2">
    <source>
        <dbReference type="EMBL" id="EYE91443.1"/>
    </source>
</evidence>
<keyword evidence="1" id="KW-0472">Membrane</keyword>
<sequence length="82" mass="9511">MVLECLCVGLSWGFSFVLDDVSVLKFRVAWTSLVHLIFFFFFFGTILARQYLYGLSRLAGFVTGFRDSLNDVWGLRNQSRFI</sequence>
<dbReference type="GeneID" id="63693206"/>